<reference evidence="3 4" key="1">
    <citation type="journal article" date="2015" name="Genome Announc.">
        <title>Draft Genome Sequence of the Terrestrial Cyanobacterium Scytonema millei VB511283, Isolated from Eastern India.</title>
        <authorList>
            <person name="Sen D."/>
            <person name="Chandrababunaidu M.M."/>
            <person name="Singh D."/>
            <person name="Sanghi N."/>
            <person name="Ghorai A."/>
            <person name="Mishra G.P."/>
            <person name="Madduluri M."/>
            <person name="Adhikary S.P."/>
            <person name="Tripathy S."/>
        </authorList>
    </citation>
    <scope>NUCLEOTIDE SEQUENCE [LARGE SCALE GENOMIC DNA]</scope>
    <source>
        <strain evidence="3 4">VB511283</strain>
    </source>
</reference>
<feature type="signal peptide" evidence="2">
    <location>
        <begin position="1"/>
        <end position="25"/>
    </location>
</feature>
<dbReference type="EMBL" id="JTJC03000008">
    <property type="protein sequence ID" value="NHC37381.1"/>
    <property type="molecule type" value="Genomic_DNA"/>
</dbReference>
<feature type="region of interest" description="Disordered" evidence="1">
    <location>
        <begin position="30"/>
        <end position="59"/>
    </location>
</feature>
<evidence type="ECO:0000256" key="2">
    <source>
        <dbReference type="SAM" id="SignalP"/>
    </source>
</evidence>
<organism evidence="3 4">
    <name type="scientific">Scytonema millei VB511283</name>
    <dbReference type="NCBI Taxonomy" id="1245923"/>
    <lineage>
        <taxon>Bacteria</taxon>
        <taxon>Bacillati</taxon>
        <taxon>Cyanobacteriota</taxon>
        <taxon>Cyanophyceae</taxon>
        <taxon>Nostocales</taxon>
        <taxon>Scytonemataceae</taxon>
        <taxon>Scytonema</taxon>
    </lineage>
</organism>
<keyword evidence="2" id="KW-0732">Signal</keyword>
<feature type="compositionally biased region" description="Polar residues" evidence="1">
    <location>
        <begin position="39"/>
        <end position="59"/>
    </location>
</feature>
<dbReference type="AlphaFoldDB" id="A0A9X5I6R3"/>
<accession>A0A9X5I6R3</accession>
<dbReference type="RefSeq" id="WP_039714363.1">
    <property type="nucleotide sequence ID" value="NZ_JTJC03000008.1"/>
</dbReference>
<evidence type="ECO:0008006" key="5">
    <source>
        <dbReference type="Google" id="ProtNLM"/>
    </source>
</evidence>
<sequence>MLNKIWNTKSAIALALAAIVLPACTNQLETNRPAAPTGETATQPQANTPASPAGNVTTDEVTDNTAQLIGKTVTVRSEPVRKVGNNTFTISDEEFFGNENILVVNASGQPLALPTDDAEVQVTGEVRRFVIADVNRDYDFLELEPNLYVDYEGKPAIIAQSIAPAPEPGEITSNPKQYYGRTLAVTGEVEEILSPTTFTLDEDQLFGASDLLVLVANPKTGNTANTAVKEDQTVAVTGVLRPLVVADLEREYDFNWDEGFVKQLEAEYSQKPVLVVQSVYQSAIPRAAK</sequence>
<name>A0A9X5I6R3_9CYAN</name>
<keyword evidence="4" id="KW-1185">Reference proteome</keyword>
<dbReference type="OrthoDB" id="467381at2"/>
<evidence type="ECO:0000313" key="3">
    <source>
        <dbReference type="EMBL" id="NHC37381.1"/>
    </source>
</evidence>
<dbReference type="Proteomes" id="UP000031532">
    <property type="component" value="Unassembled WGS sequence"/>
</dbReference>
<evidence type="ECO:0000256" key="1">
    <source>
        <dbReference type="SAM" id="MobiDB-lite"/>
    </source>
</evidence>
<comment type="caution">
    <text evidence="3">The sequence shown here is derived from an EMBL/GenBank/DDBJ whole genome shotgun (WGS) entry which is preliminary data.</text>
</comment>
<gene>
    <name evidence="3" type="ORF">QH73_0022545</name>
</gene>
<evidence type="ECO:0000313" key="4">
    <source>
        <dbReference type="Proteomes" id="UP000031532"/>
    </source>
</evidence>
<protein>
    <recommendedName>
        <fullName evidence="5">Photosystem II manganese-stabilizing polypeptide</fullName>
    </recommendedName>
</protein>
<feature type="chain" id="PRO_5040769356" description="Photosystem II manganese-stabilizing polypeptide" evidence="2">
    <location>
        <begin position="26"/>
        <end position="289"/>
    </location>
</feature>
<proteinExistence type="predicted"/>